<protein>
    <submittedName>
        <fullName evidence="1">Uncharacterized protein</fullName>
    </submittedName>
</protein>
<dbReference type="OrthoDB" id="9806404at2759"/>
<keyword evidence="2" id="KW-1185">Reference proteome</keyword>
<evidence type="ECO:0000313" key="2">
    <source>
        <dbReference type="Proteomes" id="UP000037696"/>
    </source>
</evidence>
<accession>A0A0M9WDY7</accession>
<comment type="caution">
    <text evidence="1">The sequence shown here is derived from an EMBL/GenBank/DDBJ whole genome shotgun (WGS) entry which is preliminary data.</text>
</comment>
<organism evidence="1 2">
    <name type="scientific">Penicillium nordicum</name>
    <dbReference type="NCBI Taxonomy" id="229535"/>
    <lineage>
        <taxon>Eukaryota</taxon>
        <taxon>Fungi</taxon>
        <taxon>Dikarya</taxon>
        <taxon>Ascomycota</taxon>
        <taxon>Pezizomycotina</taxon>
        <taxon>Eurotiomycetes</taxon>
        <taxon>Eurotiomycetidae</taxon>
        <taxon>Eurotiales</taxon>
        <taxon>Aspergillaceae</taxon>
        <taxon>Penicillium</taxon>
    </lineage>
</organism>
<dbReference type="EMBL" id="LHQQ01000139">
    <property type="protein sequence ID" value="KOS41205.1"/>
    <property type="molecule type" value="Genomic_DNA"/>
</dbReference>
<reference evidence="1 2" key="1">
    <citation type="submission" date="2015-08" db="EMBL/GenBank/DDBJ databases">
        <title>Genome sequencing of Penicillium nordicum.</title>
        <authorList>
            <person name="Nguyen H.D."/>
            <person name="Seifert K.A."/>
        </authorList>
    </citation>
    <scope>NUCLEOTIDE SEQUENCE [LARGE SCALE GENOMIC DNA]</scope>
    <source>
        <strain evidence="1 2">DAOMC 185683</strain>
    </source>
</reference>
<dbReference type="AlphaFoldDB" id="A0A0M9WDY7"/>
<sequence length="100" mass="11598">MAICWGAPTTGTVVGLARLVTVHCIERWFWQLAASYCPFILALRISLEAIYPYSGRLNSPTPKLAAKRSTNFLQIQFTLDSLQIHFRFKWFDEYLLTWII</sequence>
<proteinExistence type="predicted"/>
<gene>
    <name evidence="1" type="ORF">ACN38_g7920</name>
</gene>
<dbReference type="Proteomes" id="UP000037696">
    <property type="component" value="Unassembled WGS sequence"/>
</dbReference>
<evidence type="ECO:0000313" key="1">
    <source>
        <dbReference type="EMBL" id="KOS41205.1"/>
    </source>
</evidence>
<name>A0A0M9WDY7_9EURO</name>